<evidence type="ECO:0000256" key="3">
    <source>
        <dbReference type="ARBA" id="ARBA00022692"/>
    </source>
</evidence>
<keyword evidence="10" id="KW-0464">Manganese</keyword>
<accession>A0ABN7ARH5</accession>
<keyword evidence="9 10" id="KW-1015">Disulfide bond</keyword>
<dbReference type="InterPro" id="IPR029044">
    <property type="entry name" value="Nucleotide-diphossugar_trans"/>
</dbReference>
<keyword evidence="4 10" id="KW-0430">Lectin</keyword>
<keyword evidence="10" id="KW-0808">Transferase</keyword>
<evidence type="ECO:0000313" key="12">
    <source>
        <dbReference type="EMBL" id="BES94538.1"/>
    </source>
</evidence>
<keyword evidence="13" id="KW-1185">Reference proteome</keyword>
<dbReference type="InterPro" id="IPR035992">
    <property type="entry name" value="Ricin_B-like_lectins"/>
</dbReference>
<keyword evidence="5" id="KW-0735">Signal-anchor</keyword>
<feature type="domain" description="Ricin B lectin" evidence="11">
    <location>
        <begin position="485"/>
        <end position="607"/>
    </location>
</feature>
<dbReference type="InterPro" id="IPR001173">
    <property type="entry name" value="Glyco_trans_2-like"/>
</dbReference>
<name>A0ABN7ARH5_9HEMI</name>
<sequence length="611" mass="69596">MFDKRYKCFLAGMFVGTFTWSISFYFYWVLSSENNGFGSSATRVTTWAYDNEAIMPYEDGVNLQRGKEKYLVLQPDSDANNVDAARQKLIPVVANNDGFNDPGRVRHLADLKFRDEGYRLHGFNALVSRNLDYHRHIPDTRHELCRDLTYPADLPSASVVICFFNEQFDTLIRSLHSLIDRTPDHLLYEIILIDDYSDLRDLHESVRSYVESASLLKVKLYRTARREGLIRARLFGAARATGAVVVFLDSHIEANQGWLEPLLERIKEDTTRVVTPIIDVINADTFNYSSSPLVRGGFNWGLHFKWINVPAASLAKKEDFIKPIVSPAMAGGLFAISKKYFSQIGEYDPGMNIWGGENIDISFRIWLCGGSIEIIPCSRVGHVFRKHRPYGSPDGEDTMLRNSLRVANVWMDDYKEKLYKSRPEAVNIQFGDISDRLKLKKNLNCKPFAWYLEHVYPELLSPNNGDGFLGETGKNKNSQKNRFIGAYQIRLSGTSLCVSSEKDAKTKNSKLILRTCLRVKNQRWYETAKSELKLDQYLCMDVQKDDPILGKCHEMGGTQEWKHKSGSNMAVYNVASGTCLSAVEIAPNSRITLSICNSNNRSQWDFVPIKM</sequence>
<dbReference type="EMBL" id="AP028913">
    <property type="protein sequence ID" value="BES94538.1"/>
    <property type="molecule type" value="Genomic_DNA"/>
</dbReference>
<dbReference type="Pfam" id="PF00652">
    <property type="entry name" value="Ricin_B_lectin"/>
    <property type="match status" value="1"/>
</dbReference>
<dbReference type="SUPFAM" id="SSF50370">
    <property type="entry name" value="Ricin B-like lectins"/>
    <property type="match status" value="1"/>
</dbReference>
<keyword evidence="10" id="KW-0328">Glycosyltransferase</keyword>
<dbReference type="CDD" id="cd02510">
    <property type="entry name" value="pp-GalNAc-T"/>
    <property type="match status" value="1"/>
</dbReference>
<dbReference type="SUPFAM" id="SSF53448">
    <property type="entry name" value="Nucleotide-diphospho-sugar transferases"/>
    <property type="match status" value="1"/>
</dbReference>
<evidence type="ECO:0000256" key="5">
    <source>
        <dbReference type="ARBA" id="ARBA00022968"/>
    </source>
</evidence>
<dbReference type="InterPro" id="IPR000772">
    <property type="entry name" value="Ricin_B_lectin"/>
</dbReference>
<protein>
    <recommendedName>
        <fullName evidence="10">Polypeptide N-acetylgalactosaminyltransferase</fullName>
        <ecNumber evidence="10">2.4.1.-</ecNumber>
    </recommendedName>
    <alternativeName>
        <fullName evidence="10">Protein-UDP acetylgalactosaminyltransferase</fullName>
    </alternativeName>
</protein>
<gene>
    <name evidence="12" type="ORF">NTJ_07350</name>
</gene>
<evidence type="ECO:0000256" key="1">
    <source>
        <dbReference type="ARBA" id="ARBA00004323"/>
    </source>
</evidence>
<keyword evidence="6 10" id="KW-1133">Transmembrane helix</keyword>
<keyword evidence="3 10" id="KW-0812">Transmembrane</keyword>
<dbReference type="SMART" id="SM00458">
    <property type="entry name" value="RICIN"/>
    <property type="match status" value="1"/>
</dbReference>
<keyword evidence="8 10" id="KW-0472">Membrane</keyword>
<proteinExistence type="inferred from homology"/>
<dbReference type="CDD" id="cd23440">
    <property type="entry name" value="beta-trefoil_Ricin_GALNT11"/>
    <property type="match status" value="1"/>
</dbReference>
<dbReference type="Proteomes" id="UP001307889">
    <property type="component" value="Chromosome 5"/>
</dbReference>
<reference evidence="12 13" key="1">
    <citation type="submission" date="2023-09" db="EMBL/GenBank/DDBJ databases">
        <title>Nesidiocoris tenuis whole genome shotgun sequence.</title>
        <authorList>
            <person name="Shibata T."/>
            <person name="Shimoda M."/>
            <person name="Kobayashi T."/>
            <person name="Uehara T."/>
        </authorList>
    </citation>
    <scope>NUCLEOTIDE SEQUENCE [LARGE SCALE GENOMIC DNA]</scope>
    <source>
        <strain evidence="12 13">Japan</strain>
    </source>
</reference>
<evidence type="ECO:0000259" key="11">
    <source>
        <dbReference type="SMART" id="SM00458"/>
    </source>
</evidence>
<comment type="similarity">
    <text evidence="2 10">Belongs to the glycosyltransferase 2 family. GalNAc-T subfamily.</text>
</comment>
<evidence type="ECO:0000256" key="4">
    <source>
        <dbReference type="ARBA" id="ARBA00022734"/>
    </source>
</evidence>
<dbReference type="PANTHER" id="PTHR11675:SF63">
    <property type="entry name" value="POLYPEPTIDE N-ACETYLGALACTOSAMINYLTRANSFERASE"/>
    <property type="match status" value="1"/>
</dbReference>
<feature type="transmembrane region" description="Helical" evidence="10">
    <location>
        <begin position="9"/>
        <end position="30"/>
    </location>
</feature>
<comment type="cofactor">
    <cofactor evidence="10">
        <name>Mn(2+)</name>
        <dbReference type="ChEBI" id="CHEBI:29035"/>
    </cofactor>
</comment>
<keyword evidence="7 10" id="KW-0333">Golgi apparatus</keyword>
<evidence type="ECO:0000256" key="9">
    <source>
        <dbReference type="ARBA" id="ARBA00023157"/>
    </source>
</evidence>
<evidence type="ECO:0000256" key="10">
    <source>
        <dbReference type="RuleBase" id="RU361242"/>
    </source>
</evidence>
<dbReference type="Gene3D" id="3.90.550.10">
    <property type="entry name" value="Spore Coat Polysaccharide Biosynthesis Protein SpsA, Chain A"/>
    <property type="match status" value="1"/>
</dbReference>
<dbReference type="EC" id="2.4.1.-" evidence="10"/>
<evidence type="ECO:0000313" key="13">
    <source>
        <dbReference type="Proteomes" id="UP001307889"/>
    </source>
</evidence>
<organism evidence="12 13">
    <name type="scientific">Nesidiocoris tenuis</name>
    <dbReference type="NCBI Taxonomy" id="355587"/>
    <lineage>
        <taxon>Eukaryota</taxon>
        <taxon>Metazoa</taxon>
        <taxon>Ecdysozoa</taxon>
        <taxon>Arthropoda</taxon>
        <taxon>Hexapoda</taxon>
        <taxon>Insecta</taxon>
        <taxon>Pterygota</taxon>
        <taxon>Neoptera</taxon>
        <taxon>Paraneoptera</taxon>
        <taxon>Hemiptera</taxon>
        <taxon>Heteroptera</taxon>
        <taxon>Panheteroptera</taxon>
        <taxon>Cimicomorpha</taxon>
        <taxon>Miridae</taxon>
        <taxon>Dicyphina</taxon>
        <taxon>Nesidiocoris</taxon>
    </lineage>
</organism>
<evidence type="ECO:0000256" key="8">
    <source>
        <dbReference type="ARBA" id="ARBA00023136"/>
    </source>
</evidence>
<comment type="pathway">
    <text evidence="10">Protein modification; protein glycosylation.</text>
</comment>
<dbReference type="Gene3D" id="2.80.10.50">
    <property type="match status" value="1"/>
</dbReference>
<dbReference type="PANTHER" id="PTHR11675">
    <property type="entry name" value="N-ACETYLGALACTOSAMINYLTRANSFERASE"/>
    <property type="match status" value="1"/>
</dbReference>
<evidence type="ECO:0000256" key="7">
    <source>
        <dbReference type="ARBA" id="ARBA00023034"/>
    </source>
</evidence>
<comment type="subcellular location">
    <subcellularLocation>
        <location evidence="1 10">Golgi apparatus membrane</location>
        <topology evidence="1 10">Single-pass type II membrane protein</topology>
    </subcellularLocation>
</comment>
<dbReference type="InterPro" id="IPR045885">
    <property type="entry name" value="GalNAc-T"/>
</dbReference>
<evidence type="ECO:0000256" key="2">
    <source>
        <dbReference type="ARBA" id="ARBA00005680"/>
    </source>
</evidence>
<evidence type="ECO:0000256" key="6">
    <source>
        <dbReference type="ARBA" id="ARBA00022989"/>
    </source>
</evidence>
<dbReference type="PROSITE" id="PS50231">
    <property type="entry name" value="RICIN_B_LECTIN"/>
    <property type="match status" value="1"/>
</dbReference>
<dbReference type="Pfam" id="PF00535">
    <property type="entry name" value="Glycos_transf_2"/>
    <property type="match status" value="1"/>
</dbReference>